<name>A0A1B9GMN7_9TREE</name>
<dbReference type="GO" id="GO:0061733">
    <property type="term" value="F:protein-lysine-acetyltransferase activity"/>
    <property type="evidence" value="ECO:0007669"/>
    <property type="project" value="TreeGrafter"/>
</dbReference>
<dbReference type="EMBL" id="KI669509">
    <property type="protein sequence ID" value="OCF32379.1"/>
    <property type="molecule type" value="Genomic_DNA"/>
</dbReference>
<evidence type="ECO:0000313" key="4">
    <source>
        <dbReference type="Proteomes" id="UP000092666"/>
    </source>
</evidence>
<feature type="compositionally biased region" description="Basic and acidic residues" evidence="1">
    <location>
        <begin position="125"/>
        <end position="134"/>
    </location>
</feature>
<accession>A0A1B9GMN7</accession>
<evidence type="ECO:0000259" key="2">
    <source>
        <dbReference type="Pfam" id="PF13880"/>
    </source>
</evidence>
<protein>
    <recommendedName>
        <fullName evidence="2">N-acetyltransferase ESCO acetyl-transferase domain-containing protein</fullName>
    </recommendedName>
</protein>
<dbReference type="InterPro" id="IPR028009">
    <property type="entry name" value="ESCO_Acetyltransf_dom"/>
</dbReference>
<dbReference type="GO" id="GO:0000785">
    <property type="term" value="C:chromatin"/>
    <property type="evidence" value="ECO:0007669"/>
    <property type="project" value="TreeGrafter"/>
</dbReference>
<feature type="region of interest" description="Disordered" evidence="1">
    <location>
        <begin position="1"/>
        <end position="180"/>
    </location>
</feature>
<dbReference type="PANTHER" id="PTHR45884">
    <property type="entry name" value="N-ACETYLTRANSFERASE ECO"/>
    <property type="match status" value="1"/>
</dbReference>
<feature type="compositionally biased region" description="Low complexity" evidence="1">
    <location>
        <begin position="52"/>
        <end position="70"/>
    </location>
</feature>
<dbReference type="PANTHER" id="PTHR45884:SF2">
    <property type="entry name" value="N-ACETYLTRANSFERASE ECO"/>
    <property type="match status" value="1"/>
</dbReference>
<feature type="compositionally biased region" description="Pro residues" evidence="1">
    <location>
        <begin position="27"/>
        <end position="36"/>
    </location>
</feature>
<feature type="compositionally biased region" description="Low complexity" evidence="1">
    <location>
        <begin position="79"/>
        <end position="92"/>
    </location>
</feature>
<reference evidence="3 4" key="1">
    <citation type="submission" date="2013-07" db="EMBL/GenBank/DDBJ databases">
        <title>The Genome Sequence of Cryptococcus heveanensis BCC8398.</title>
        <authorList>
            <consortium name="The Broad Institute Genome Sequencing Platform"/>
            <person name="Cuomo C."/>
            <person name="Litvintseva A."/>
            <person name="Chen Y."/>
            <person name="Heitman J."/>
            <person name="Sun S."/>
            <person name="Springer D."/>
            <person name="Dromer F."/>
            <person name="Young S.K."/>
            <person name="Zeng Q."/>
            <person name="Gargeya S."/>
            <person name="Fitzgerald M."/>
            <person name="Abouelleil A."/>
            <person name="Alvarado L."/>
            <person name="Berlin A.M."/>
            <person name="Chapman S.B."/>
            <person name="Dewar J."/>
            <person name="Goldberg J."/>
            <person name="Griggs A."/>
            <person name="Gujja S."/>
            <person name="Hansen M."/>
            <person name="Howarth C."/>
            <person name="Imamovic A."/>
            <person name="Larimer J."/>
            <person name="McCowan C."/>
            <person name="Murphy C."/>
            <person name="Pearson M."/>
            <person name="Priest M."/>
            <person name="Roberts A."/>
            <person name="Saif S."/>
            <person name="Shea T."/>
            <person name="Sykes S."/>
            <person name="Wortman J."/>
            <person name="Nusbaum C."/>
            <person name="Birren B."/>
        </authorList>
    </citation>
    <scope>NUCLEOTIDE SEQUENCE [LARGE SCALE GENOMIC DNA]</scope>
    <source>
        <strain evidence="3 4">BCC8398</strain>
    </source>
</reference>
<proteinExistence type="predicted"/>
<feature type="domain" description="N-acetyltransferase ESCO acetyl-transferase" evidence="2">
    <location>
        <begin position="424"/>
        <end position="485"/>
    </location>
</feature>
<dbReference type="Pfam" id="PF13880">
    <property type="entry name" value="Acetyltransf_13"/>
    <property type="match status" value="1"/>
</dbReference>
<gene>
    <name evidence="3" type="ORF">I316_06049</name>
</gene>
<evidence type="ECO:0000256" key="1">
    <source>
        <dbReference type="SAM" id="MobiDB-lite"/>
    </source>
</evidence>
<dbReference type="OrthoDB" id="428854at2759"/>
<reference evidence="4" key="2">
    <citation type="submission" date="2013-12" db="EMBL/GenBank/DDBJ databases">
        <title>Evolution of pathogenesis and genome organization in the Tremellales.</title>
        <authorList>
            <person name="Cuomo C."/>
            <person name="Litvintseva A."/>
            <person name="Heitman J."/>
            <person name="Chen Y."/>
            <person name="Sun S."/>
            <person name="Springer D."/>
            <person name="Dromer F."/>
            <person name="Young S."/>
            <person name="Zeng Q."/>
            <person name="Chapman S."/>
            <person name="Gujja S."/>
            <person name="Saif S."/>
            <person name="Birren B."/>
        </authorList>
    </citation>
    <scope>NUCLEOTIDE SEQUENCE [LARGE SCALE GENOMIC DNA]</scope>
    <source>
        <strain evidence="4">BCC8398</strain>
    </source>
</reference>
<keyword evidence="4" id="KW-1185">Reference proteome</keyword>
<dbReference type="GO" id="GO:0005634">
    <property type="term" value="C:nucleus"/>
    <property type="evidence" value="ECO:0007669"/>
    <property type="project" value="TreeGrafter"/>
</dbReference>
<dbReference type="Proteomes" id="UP000092666">
    <property type="component" value="Unassembled WGS sequence"/>
</dbReference>
<organism evidence="3 4">
    <name type="scientific">Kwoniella heveanensis BCC8398</name>
    <dbReference type="NCBI Taxonomy" id="1296120"/>
    <lineage>
        <taxon>Eukaryota</taxon>
        <taxon>Fungi</taxon>
        <taxon>Dikarya</taxon>
        <taxon>Basidiomycota</taxon>
        <taxon>Agaricomycotina</taxon>
        <taxon>Tremellomycetes</taxon>
        <taxon>Tremellales</taxon>
        <taxon>Cryptococcaceae</taxon>
        <taxon>Kwoniella</taxon>
    </lineage>
</organism>
<dbReference type="AlphaFoldDB" id="A0A1B9GMN7"/>
<dbReference type="GO" id="GO:0007064">
    <property type="term" value="P:mitotic sister chromatid cohesion"/>
    <property type="evidence" value="ECO:0007669"/>
    <property type="project" value="TreeGrafter"/>
</dbReference>
<sequence>MTTRPAVIRTYGKAPPRISSASLFDTPSPPASPPAPHSDLITSLPAWSGCNQSQYRSSSPPSSSRLETPVPSSPPTPRRPLFSAPSSPLFFSADDDDDEEGNNRNNSGPSMLQVKGGSLEAGEGGEARNKVEPMKKKKIPVPAKRAVQSTLRGFFAPLTGSQKRKRPLGPSMTVSASTSAGPRKSLVKVFMGSSSKSGKSSHSQGLTQMHLTHLPLLHTCQDCGMSFMRGGDDEGMHAAHHARVLRGIVWDGLGKGKAKAVAGISGEQGWRVVKEDVSFGLGKGAAKGRVVMIDGSWGGPKLDEILSTVDLVLSSPPLPPAIIERCKIFLLLTSSPPPPPASHRSKSSTTKRQRLDPVLSAVAAKKSSGKERVVSVVVAQGIKWAMRVLASAGEMKPKLECKTVVSSGGLGSVICDPKPLPTPLGIHRLYTMPSYRSHGLSLHLLDAACNHTVYGCAFDPQRGEVAFSQPTESGRGVMHAWGKGTGKVRVFVDDESQL</sequence>
<dbReference type="STRING" id="1296120.A0A1B9GMN7"/>
<evidence type="ECO:0000313" key="3">
    <source>
        <dbReference type="EMBL" id="OCF32379.1"/>
    </source>
</evidence>